<feature type="signal peptide" evidence="1">
    <location>
        <begin position="1"/>
        <end position="25"/>
    </location>
</feature>
<dbReference type="Proteomes" id="UP000838748">
    <property type="component" value="Unassembled WGS sequence"/>
</dbReference>
<keyword evidence="1" id="KW-0732">Signal</keyword>
<organism evidence="2 3">
    <name type="scientific">Vibrio marisflavi CECT 7928</name>
    <dbReference type="NCBI Taxonomy" id="634439"/>
    <lineage>
        <taxon>Bacteria</taxon>
        <taxon>Pseudomonadati</taxon>
        <taxon>Pseudomonadota</taxon>
        <taxon>Gammaproteobacteria</taxon>
        <taxon>Vibrionales</taxon>
        <taxon>Vibrionaceae</taxon>
        <taxon>Vibrio</taxon>
    </lineage>
</organism>
<protein>
    <recommendedName>
        <fullName evidence="4">ATPase</fullName>
    </recommendedName>
</protein>
<gene>
    <name evidence="2" type="ORF">VMF7928_02220</name>
</gene>
<comment type="caution">
    <text evidence="2">The sequence shown here is derived from an EMBL/GenBank/DDBJ whole genome shotgun (WGS) entry which is preliminary data.</text>
</comment>
<name>A0ABM9A3X4_9VIBR</name>
<dbReference type="EMBL" id="CAKLDM010000002">
    <property type="protein sequence ID" value="CAH0539524.1"/>
    <property type="molecule type" value="Genomic_DNA"/>
</dbReference>
<evidence type="ECO:0000256" key="1">
    <source>
        <dbReference type="SAM" id="SignalP"/>
    </source>
</evidence>
<feature type="chain" id="PRO_5046297049" description="ATPase" evidence="1">
    <location>
        <begin position="26"/>
        <end position="112"/>
    </location>
</feature>
<evidence type="ECO:0000313" key="3">
    <source>
        <dbReference type="Proteomes" id="UP000838748"/>
    </source>
</evidence>
<dbReference type="Gene3D" id="3.30.70.80">
    <property type="entry name" value="Peptidase S8 propeptide/proteinase inhibitor I9"/>
    <property type="match status" value="1"/>
</dbReference>
<dbReference type="RefSeq" id="WP_237361525.1">
    <property type="nucleotide sequence ID" value="NZ_CAKLDM010000002.1"/>
</dbReference>
<accession>A0ABM9A3X4</accession>
<keyword evidence="3" id="KW-1185">Reference proteome</keyword>
<reference evidence="2" key="1">
    <citation type="submission" date="2021-11" db="EMBL/GenBank/DDBJ databases">
        <authorList>
            <person name="Rodrigo-Torres L."/>
            <person name="Arahal R. D."/>
            <person name="Lucena T."/>
        </authorList>
    </citation>
    <scope>NUCLEOTIDE SEQUENCE</scope>
    <source>
        <strain evidence="2">CECT 7928</strain>
    </source>
</reference>
<evidence type="ECO:0008006" key="4">
    <source>
        <dbReference type="Google" id="ProtNLM"/>
    </source>
</evidence>
<dbReference type="InterPro" id="IPR037045">
    <property type="entry name" value="S8pro/Inhibitor_I9_sf"/>
</dbReference>
<proteinExistence type="predicted"/>
<sequence>MKKRFCYGLSVASLFAYSASTPSHAQAPQFPTLNTPLTQEKENPTRFYVKYHDGNKQRAVDLVVSQNLTIIDSIEKLQVLVVSGSQSEVERLQESEYVDYVEPEPIRQLYSK</sequence>
<evidence type="ECO:0000313" key="2">
    <source>
        <dbReference type="EMBL" id="CAH0539524.1"/>
    </source>
</evidence>